<sequence length="162" mass="19181">MGPFFGARRKLDEIRKLWLSLPNNEAIYNLPESSIDWHFIPHSLPHFGVIWESRIRCVEFYLKRVLGETILSFEDSREAFFNLQPQRTLRVASEYQTWHLEEVELRFSLFLTTSQEMAGRTTKFEGRRHRIDQRGGSSWHMADGSSSSSASRQRQDWFELQL</sequence>
<evidence type="ECO:0000313" key="3">
    <source>
        <dbReference type="Proteomes" id="UP000887159"/>
    </source>
</evidence>
<protein>
    <submittedName>
        <fullName evidence="2">Uncharacterized protein</fullName>
    </submittedName>
</protein>
<accession>A0A8X6RVD9</accession>
<reference evidence="2" key="1">
    <citation type="submission" date="2020-08" db="EMBL/GenBank/DDBJ databases">
        <title>Multicomponent nature underlies the extraordinary mechanical properties of spider dragline silk.</title>
        <authorList>
            <person name="Kono N."/>
            <person name="Nakamura H."/>
            <person name="Mori M."/>
            <person name="Yoshida Y."/>
            <person name="Ohtoshi R."/>
            <person name="Malay A.D."/>
            <person name="Moran D.A.P."/>
            <person name="Tomita M."/>
            <person name="Numata K."/>
            <person name="Arakawa K."/>
        </authorList>
    </citation>
    <scope>NUCLEOTIDE SEQUENCE</scope>
</reference>
<feature type="region of interest" description="Disordered" evidence="1">
    <location>
        <begin position="133"/>
        <end position="155"/>
    </location>
</feature>
<evidence type="ECO:0000256" key="1">
    <source>
        <dbReference type="SAM" id="MobiDB-lite"/>
    </source>
</evidence>
<name>A0A8X6RVD9_TRICX</name>
<dbReference type="AlphaFoldDB" id="A0A8X6RVD9"/>
<keyword evidence="3" id="KW-1185">Reference proteome</keyword>
<proteinExistence type="predicted"/>
<gene>
    <name evidence="2" type="ORF">TNCV_4529351</name>
</gene>
<evidence type="ECO:0000313" key="2">
    <source>
        <dbReference type="EMBL" id="GFY00916.1"/>
    </source>
</evidence>
<dbReference type="EMBL" id="BMAU01021223">
    <property type="protein sequence ID" value="GFY00916.1"/>
    <property type="molecule type" value="Genomic_DNA"/>
</dbReference>
<dbReference type="Proteomes" id="UP000887159">
    <property type="component" value="Unassembled WGS sequence"/>
</dbReference>
<organism evidence="2 3">
    <name type="scientific">Trichonephila clavipes</name>
    <name type="common">Golden silk orbweaver</name>
    <name type="synonym">Nephila clavipes</name>
    <dbReference type="NCBI Taxonomy" id="2585209"/>
    <lineage>
        <taxon>Eukaryota</taxon>
        <taxon>Metazoa</taxon>
        <taxon>Ecdysozoa</taxon>
        <taxon>Arthropoda</taxon>
        <taxon>Chelicerata</taxon>
        <taxon>Arachnida</taxon>
        <taxon>Araneae</taxon>
        <taxon>Araneomorphae</taxon>
        <taxon>Entelegynae</taxon>
        <taxon>Araneoidea</taxon>
        <taxon>Nephilidae</taxon>
        <taxon>Trichonephila</taxon>
    </lineage>
</organism>
<comment type="caution">
    <text evidence="2">The sequence shown here is derived from an EMBL/GenBank/DDBJ whole genome shotgun (WGS) entry which is preliminary data.</text>
</comment>
<feature type="compositionally biased region" description="Low complexity" evidence="1">
    <location>
        <begin position="136"/>
        <end position="152"/>
    </location>
</feature>